<accession>A0A3P6GI39</accession>
<dbReference type="InterPro" id="IPR052929">
    <property type="entry name" value="RNase_H-like_EbsB-rel"/>
</dbReference>
<reference evidence="2" key="1">
    <citation type="submission" date="2018-11" db="EMBL/GenBank/DDBJ databases">
        <authorList>
            <consortium name="Genoscope - CEA"/>
            <person name="William W."/>
        </authorList>
    </citation>
    <scope>NUCLEOTIDE SEQUENCE</scope>
</reference>
<sequence length="352" mass="39309">LGARPSYAWRSIIHGRELLKEGLLKKIGDGRDTKVWLDNWLLDSVPRPPKYRQDAVVDLTLTVHDLIDVHSNSWNINIVRQVIAEEDIDLVVNSKFAINRSDSVIWVFLNMHYMISCSQKQSIGASVRLSFPLLLWHIWKARNKFCFEQIRPVTSEVVTLAMEESGVWLQLNGHLKEIVEGLQVDPGVGCLWSKPPLSWVKCNIGSSWDSSSLLGGAGWIICDAYGKALVHSRRSFNGMSSAFQIDLVTLAWATAAVVDLKLKNVIFEFSSAEAATVLHNPLLSPFNYKSCYEILRNVQAVVRSKLQLVSVTSNKAASAIALNVTRDLRHHSYVASNGPRWLSPLLSVEAAP</sequence>
<dbReference type="InterPro" id="IPR002156">
    <property type="entry name" value="RNaseH_domain"/>
</dbReference>
<feature type="non-terminal residue" evidence="2">
    <location>
        <position position="1"/>
    </location>
</feature>
<proteinExistence type="predicted"/>
<dbReference type="AlphaFoldDB" id="A0A3P6GI39"/>
<feature type="domain" description="RNase H type-1" evidence="1">
    <location>
        <begin position="206"/>
        <end position="321"/>
    </location>
</feature>
<protein>
    <recommendedName>
        <fullName evidence="1">RNase H type-1 domain-containing protein</fullName>
    </recommendedName>
</protein>
<organism evidence="2">
    <name type="scientific">Brassica oleracea</name>
    <name type="common">Wild cabbage</name>
    <dbReference type="NCBI Taxonomy" id="3712"/>
    <lineage>
        <taxon>Eukaryota</taxon>
        <taxon>Viridiplantae</taxon>
        <taxon>Streptophyta</taxon>
        <taxon>Embryophyta</taxon>
        <taxon>Tracheophyta</taxon>
        <taxon>Spermatophyta</taxon>
        <taxon>Magnoliopsida</taxon>
        <taxon>eudicotyledons</taxon>
        <taxon>Gunneridae</taxon>
        <taxon>Pentapetalae</taxon>
        <taxon>rosids</taxon>
        <taxon>malvids</taxon>
        <taxon>Brassicales</taxon>
        <taxon>Brassicaceae</taxon>
        <taxon>Brassiceae</taxon>
        <taxon>Brassica</taxon>
    </lineage>
</organism>
<dbReference type="Pfam" id="PF13456">
    <property type="entry name" value="RVT_3"/>
    <property type="match status" value="1"/>
</dbReference>
<dbReference type="PANTHER" id="PTHR47074:SF53">
    <property type="entry name" value="REVERSE TRANSCRIPTASE-LIKE PROTEIN"/>
    <property type="match status" value="1"/>
</dbReference>
<evidence type="ECO:0000313" key="2">
    <source>
        <dbReference type="EMBL" id="VDD59491.1"/>
    </source>
</evidence>
<dbReference type="EMBL" id="LR031879">
    <property type="protein sequence ID" value="VDD59491.1"/>
    <property type="molecule type" value="Genomic_DNA"/>
</dbReference>
<dbReference type="GO" id="GO:0003676">
    <property type="term" value="F:nucleic acid binding"/>
    <property type="evidence" value="ECO:0007669"/>
    <property type="project" value="InterPro"/>
</dbReference>
<dbReference type="PANTHER" id="PTHR47074">
    <property type="entry name" value="BNAC02G40300D PROTEIN"/>
    <property type="match status" value="1"/>
</dbReference>
<gene>
    <name evidence="2" type="ORF">BOLC8T52720H</name>
</gene>
<dbReference type="GO" id="GO:0004523">
    <property type="term" value="F:RNA-DNA hybrid ribonuclease activity"/>
    <property type="evidence" value="ECO:0007669"/>
    <property type="project" value="InterPro"/>
</dbReference>
<evidence type="ECO:0000259" key="1">
    <source>
        <dbReference type="Pfam" id="PF13456"/>
    </source>
</evidence>
<name>A0A3P6GI39_BRAOL</name>